<keyword evidence="3" id="KW-0804">Transcription</keyword>
<dbReference type="PANTHER" id="PTHR43132:SF6">
    <property type="entry name" value="HTH-TYPE TRANSCRIPTIONAL REPRESSOR CZRA"/>
    <property type="match status" value="1"/>
</dbReference>
<comment type="caution">
    <text evidence="6">The sequence shown here is derived from an EMBL/GenBank/DDBJ whole genome shotgun (WGS) entry which is preliminary data.</text>
</comment>
<reference evidence="6 7" key="1">
    <citation type="journal article" date="2015" name="Genome Announc.">
        <title>Expanding the biotechnology potential of lactobacilli through comparative genomics of 213 strains and associated genera.</title>
        <authorList>
            <person name="Sun Z."/>
            <person name="Harris H.M."/>
            <person name="McCann A."/>
            <person name="Guo C."/>
            <person name="Argimon S."/>
            <person name="Zhang W."/>
            <person name="Yang X."/>
            <person name="Jeffery I.B."/>
            <person name="Cooney J.C."/>
            <person name="Kagawa T.F."/>
            <person name="Liu W."/>
            <person name="Song Y."/>
            <person name="Salvetti E."/>
            <person name="Wrobel A."/>
            <person name="Rasinkangas P."/>
            <person name="Parkhill J."/>
            <person name="Rea M.C."/>
            <person name="O'Sullivan O."/>
            <person name="Ritari J."/>
            <person name="Douillard F.P."/>
            <person name="Paul Ross R."/>
            <person name="Yang R."/>
            <person name="Briner A.E."/>
            <person name="Felis G.E."/>
            <person name="de Vos W.M."/>
            <person name="Barrangou R."/>
            <person name="Klaenhammer T.R."/>
            <person name="Caufield P.W."/>
            <person name="Cui Y."/>
            <person name="Zhang H."/>
            <person name="O'Toole P.W."/>
        </authorList>
    </citation>
    <scope>NUCLEOTIDE SEQUENCE [LARGE SCALE GENOMIC DNA]</scope>
    <source>
        <strain evidence="6 7">DSM 22696</strain>
    </source>
</reference>
<protein>
    <submittedName>
        <fullName evidence="6">Regulatory protein ArsR</fullName>
    </submittedName>
</protein>
<accession>A0A0R2L604</accession>
<organism evidence="6 7">
    <name type="scientific">Furfurilactobacillus siliginis</name>
    <dbReference type="NCBI Taxonomy" id="348151"/>
    <lineage>
        <taxon>Bacteria</taxon>
        <taxon>Bacillati</taxon>
        <taxon>Bacillota</taxon>
        <taxon>Bacilli</taxon>
        <taxon>Lactobacillales</taxon>
        <taxon>Lactobacillaceae</taxon>
        <taxon>Furfurilactobacillus</taxon>
    </lineage>
</organism>
<evidence type="ECO:0000313" key="8">
    <source>
        <dbReference type="Proteomes" id="UP000321429"/>
    </source>
</evidence>
<evidence type="ECO:0000313" key="6">
    <source>
        <dbReference type="EMBL" id="KRN97198.1"/>
    </source>
</evidence>
<dbReference type="GO" id="GO:0003677">
    <property type="term" value="F:DNA binding"/>
    <property type="evidence" value="ECO:0007669"/>
    <property type="project" value="UniProtKB-KW"/>
</dbReference>
<dbReference type="EMBL" id="JQCB01000001">
    <property type="protein sequence ID" value="KRN97198.1"/>
    <property type="molecule type" value="Genomic_DNA"/>
</dbReference>
<dbReference type="PROSITE" id="PS50987">
    <property type="entry name" value="HTH_ARSR_2"/>
    <property type="match status" value="1"/>
</dbReference>
<keyword evidence="2" id="KW-0238">DNA-binding</keyword>
<name>A0A0R2L604_9LACO</name>
<dbReference type="SUPFAM" id="SSF46785">
    <property type="entry name" value="Winged helix' DNA-binding domain"/>
    <property type="match status" value="1"/>
</dbReference>
<dbReference type="EMBL" id="BJUD01000014">
    <property type="protein sequence ID" value="GEK28660.1"/>
    <property type="molecule type" value="Genomic_DNA"/>
</dbReference>
<dbReference type="Proteomes" id="UP000051139">
    <property type="component" value="Unassembled WGS sequence"/>
</dbReference>
<dbReference type="GO" id="GO:0003700">
    <property type="term" value="F:DNA-binding transcription factor activity"/>
    <property type="evidence" value="ECO:0007669"/>
    <property type="project" value="InterPro"/>
</dbReference>
<feature type="domain" description="HTH arsR-type" evidence="4">
    <location>
        <begin position="14"/>
        <end position="108"/>
    </location>
</feature>
<dbReference type="InterPro" id="IPR036388">
    <property type="entry name" value="WH-like_DNA-bd_sf"/>
</dbReference>
<keyword evidence="7" id="KW-1185">Reference proteome</keyword>
<dbReference type="OrthoDB" id="9794330at2"/>
<dbReference type="RefSeq" id="WP_057808459.1">
    <property type="nucleotide sequence ID" value="NZ_BJUD01000014.1"/>
</dbReference>
<dbReference type="NCBIfam" id="NF033788">
    <property type="entry name" value="HTH_metalloreg"/>
    <property type="match status" value="1"/>
</dbReference>
<dbReference type="SMART" id="SM00418">
    <property type="entry name" value="HTH_ARSR"/>
    <property type="match status" value="1"/>
</dbReference>
<evidence type="ECO:0000313" key="5">
    <source>
        <dbReference type="EMBL" id="GEK28660.1"/>
    </source>
</evidence>
<evidence type="ECO:0000256" key="1">
    <source>
        <dbReference type="ARBA" id="ARBA00023015"/>
    </source>
</evidence>
<dbReference type="PRINTS" id="PR00778">
    <property type="entry name" value="HTHARSR"/>
</dbReference>
<dbReference type="InterPro" id="IPR036390">
    <property type="entry name" value="WH_DNA-bd_sf"/>
</dbReference>
<keyword evidence="1" id="KW-0805">Transcription regulation</keyword>
<dbReference type="PANTHER" id="PTHR43132">
    <property type="entry name" value="ARSENICAL RESISTANCE OPERON REPRESSOR ARSR-RELATED"/>
    <property type="match status" value="1"/>
</dbReference>
<evidence type="ECO:0000259" key="4">
    <source>
        <dbReference type="PROSITE" id="PS50987"/>
    </source>
</evidence>
<evidence type="ECO:0000256" key="3">
    <source>
        <dbReference type="ARBA" id="ARBA00023163"/>
    </source>
</evidence>
<dbReference type="InterPro" id="IPR001845">
    <property type="entry name" value="HTH_ArsR_DNA-bd_dom"/>
</dbReference>
<proteinExistence type="predicted"/>
<reference evidence="5 8" key="2">
    <citation type="submission" date="2019-07" db="EMBL/GenBank/DDBJ databases">
        <title>Whole genome shotgun sequence of Lactobacillus siliginis NBRC 101315.</title>
        <authorList>
            <person name="Hosoyama A."/>
            <person name="Uohara A."/>
            <person name="Ohji S."/>
            <person name="Ichikawa N."/>
        </authorList>
    </citation>
    <scope>NUCLEOTIDE SEQUENCE [LARGE SCALE GENOMIC DNA]</scope>
    <source>
        <strain evidence="5 8">NBRC 101315</strain>
    </source>
</reference>
<dbReference type="Proteomes" id="UP000321429">
    <property type="component" value="Unassembled WGS sequence"/>
</dbReference>
<dbReference type="InterPro" id="IPR011991">
    <property type="entry name" value="ArsR-like_HTH"/>
</dbReference>
<dbReference type="Pfam" id="PF01022">
    <property type="entry name" value="HTH_5"/>
    <property type="match status" value="1"/>
</dbReference>
<evidence type="ECO:0000313" key="7">
    <source>
        <dbReference type="Proteomes" id="UP000051139"/>
    </source>
</evidence>
<dbReference type="STRING" id="348151.IV55_GL000120"/>
<dbReference type="AlphaFoldDB" id="A0A0R2L604"/>
<dbReference type="PATRIC" id="fig|348151.3.peg.123"/>
<dbReference type="InterPro" id="IPR051011">
    <property type="entry name" value="Metal_resp_trans_reg"/>
</dbReference>
<dbReference type="Gene3D" id="1.10.10.10">
    <property type="entry name" value="Winged helix-like DNA-binding domain superfamily/Winged helix DNA-binding domain"/>
    <property type="match status" value="1"/>
</dbReference>
<dbReference type="CDD" id="cd00090">
    <property type="entry name" value="HTH_ARSR"/>
    <property type="match status" value="1"/>
</dbReference>
<sequence length="116" mass="13426">MTEQNNQRSRSNFIDDQHLAEAHTVFMLLSNPIRMQLLYLLEQQELNVSQIGEIMQLEQSAVSHQLALLRQHQLVSAHRDGKANFYRLDDPHILDVLDEALAHVDHVIKGKRHGEQ</sequence>
<gene>
    <name evidence="6" type="ORF">IV55_GL000120</name>
    <name evidence="5" type="ORF">LSI01_09710</name>
</gene>
<evidence type="ECO:0000256" key="2">
    <source>
        <dbReference type="ARBA" id="ARBA00023125"/>
    </source>
</evidence>